<accession>A0AAJ8LQT4</accession>
<feature type="binding site" evidence="1">
    <location>
        <position position="104"/>
    </location>
    <ligand>
        <name>Zn(2+)</name>
        <dbReference type="ChEBI" id="CHEBI:29105"/>
    </ligand>
</feature>
<dbReference type="Pfam" id="PF03637">
    <property type="entry name" value="Mob1_phocein"/>
    <property type="match status" value="1"/>
</dbReference>
<reference evidence="3" key="1">
    <citation type="submission" date="2017-08" db="EMBL/GenBank/DDBJ databases">
        <authorList>
            <person name="Cuomo C."/>
            <person name="Billmyre B."/>
            <person name="Heitman J."/>
        </authorList>
    </citation>
    <scope>NUCLEOTIDE SEQUENCE</scope>
    <source>
        <strain evidence="3">CBS 12478</strain>
    </source>
</reference>
<protein>
    <recommendedName>
        <fullName evidence="5">Mob1/phocein</fullName>
    </recommendedName>
</protein>
<dbReference type="GeneID" id="43589270"/>
<sequence>MIIPSVSQQAEGSSYRLKRGTKLADIPTPAVPSLSSLNGPFQLAEYLALKIRHDPHDVKGLVEIPTGDGSVGGKAPERDVWIYEHLRRIPIDLTPFLTSLLPICTRESCPQMKADEWLYLCVAHGGGGTEECCAVDYILHTVDSTTALLNSSKNFPSRMQIPSASLTHFPSLFRRLSRIFSHAYFHHREAFSLAESETSLYARFVGLCERYDLVGPGLLVIPREVVGQFSSNSADEEDEEEEDEEEDDEDEDEDEADEGDSDEEDGDADVTRRGRGEEESAGTKGEKRPHSLDRHPYPQSTASSSTNEDSGLGTSIASAAGAGMTIGRGTLGRGKQPRATMVWGGAADAPALPESQGEEEEAADDTAARTRARSESIESAVHIPSLDKTEVPDEALEALEASIPAAVPEEEAEDDVQGSEEPTASEGEEIVPKDEIELLEEQGKLDPAPPVAPLATAADPETKDVATSPASAEQEEEGDGLEEVKLDEDEKTPIVMDKVESVTEEKESSPVKEKTSSPVGKKSEGTSPKKETSPSKNKKSHNKKKGVSPKGKGKSSGTPVKVQADKQTTEPPSGEGKKEKEKEDEVKAKSE</sequence>
<feature type="compositionally biased region" description="Basic and acidic residues" evidence="2">
    <location>
        <begin position="284"/>
        <end position="296"/>
    </location>
</feature>
<keyword evidence="4" id="KW-1185">Reference proteome</keyword>
<keyword evidence="1" id="KW-0479">Metal-binding</keyword>
<feature type="compositionally biased region" description="Acidic residues" evidence="2">
    <location>
        <begin position="408"/>
        <end position="418"/>
    </location>
</feature>
<feature type="compositionally biased region" description="Basic and acidic residues" evidence="2">
    <location>
        <begin position="575"/>
        <end position="591"/>
    </location>
</feature>
<evidence type="ECO:0008006" key="5">
    <source>
        <dbReference type="Google" id="ProtNLM"/>
    </source>
</evidence>
<gene>
    <name evidence="3" type="ORF">CI109_105980</name>
</gene>
<evidence type="ECO:0000313" key="4">
    <source>
        <dbReference type="Proteomes" id="UP000322225"/>
    </source>
</evidence>
<feature type="compositionally biased region" description="Basic and acidic residues" evidence="2">
    <location>
        <begin position="497"/>
        <end position="533"/>
    </location>
</feature>
<dbReference type="AlphaFoldDB" id="A0AAJ8LQT4"/>
<dbReference type="KEGG" id="ksn:43589270"/>
<evidence type="ECO:0000256" key="2">
    <source>
        <dbReference type="SAM" id="MobiDB-lite"/>
    </source>
</evidence>
<dbReference type="SUPFAM" id="SSF101152">
    <property type="entry name" value="Mob1/phocein"/>
    <property type="match status" value="1"/>
</dbReference>
<feature type="compositionally biased region" description="Polar residues" evidence="2">
    <location>
        <begin position="298"/>
        <end position="317"/>
    </location>
</feature>
<evidence type="ECO:0000313" key="3">
    <source>
        <dbReference type="EMBL" id="WWD21494.1"/>
    </source>
</evidence>
<proteinExistence type="predicted"/>
<feature type="compositionally biased region" description="Basic residues" evidence="2">
    <location>
        <begin position="536"/>
        <end position="553"/>
    </location>
</feature>
<name>A0AAJ8LQT4_9TREE</name>
<evidence type="ECO:0000256" key="1">
    <source>
        <dbReference type="PIRSR" id="PIRSR605301-1"/>
    </source>
</evidence>
<dbReference type="InterPro" id="IPR005301">
    <property type="entry name" value="MOB_kinase_act_fam"/>
</dbReference>
<feature type="compositionally biased region" description="Acidic residues" evidence="2">
    <location>
        <begin position="234"/>
        <end position="268"/>
    </location>
</feature>
<feature type="binding site" evidence="1">
    <location>
        <position position="109"/>
    </location>
    <ligand>
        <name>Zn(2+)</name>
        <dbReference type="ChEBI" id="CHEBI:29105"/>
    </ligand>
</feature>
<reference evidence="3" key="2">
    <citation type="submission" date="2024-01" db="EMBL/GenBank/DDBJ databases">
        <title>Comparative genomics of Cryptococcus and Kwoniella reveals pathogenesis evolution and contrasting modes of karyotype evolution via chromosome fusion or intercentromeric recombination.</title>
        <authorList>
            <person name="Coelho M.A."/>
            <person name="David-Palma M."/>
            <person name="Shea T."/>
            <person name="Bowers K."/>
            <person name="McGinley-Smith S."/>
            <person name="Mohammad A.W."/>
            <person name="Gnirke A."/>
            <person name="Yurkov A.M."/>
            <person name="Nowrousian M."/>
            <person name="Sun S."/>
            <person name="Cuomo C.A."/>
            <person name="Heitman J."/>
        </authorList>
    </citation>
    <scope>NUCLEOTIDE SEQUENCE</scope>
    <source>
        <strain evidence="3">CBS 12478</strain>
    </source>
</reference>
<feature type="binding site" evidence="1">
    <location>
        <position position="182"/>
    </location>
    <ligand>
        <name>Zn(2+)</name>
        <dbReference type="ChEBI" id="CHEBI:29105"/>
    </ligand>
</feature>
<dbReference type="Gene3D" id="1.20.140.30">
    <property type="entry name" value="MOB kinase activator"/>
    <property type="match status" value="1"/>
</dbReference>
<feature type="region of interest" description="Disordered" evidence="2">
    <location>
        <begin position="229"/>
        <end position="591"/>
    </location>
</feature>
<dbReference type="PANTHER" id="PTHR22599">
    <property type="entry name" value="MPS ONE BINDER KINASE ACTIVATOR-LIKE MOB"/>
    <property type="match status" value="1"/>
</dbReference>
<dbReference type="InterPro" id="IPR036703">
    <property type="entry name" value="MOB_kinase_act_sf"/>
</dbReference>
<dbReference type="EMBL" id="CP144061">
    <property type="protein sequence ID" value="WWD21494.1"/>
    <property type="molecule type" value="Genomic_DNA"/>
</dbReference>
<dbReference type="RefSeq" id="XP_065823829.1">
    <property type="nucleotide sequence ID" value="XM_065967757.1"/>
</dbReference>
<dbReference type="Proteomes" id="UP000322225">
    <property type="component" value="Chromosome 11"/>
</dbReference>
<organism evidence="3 4">
    <name type="scientific">Kwoniella shandongensis</name>
    <dbReference type="NCBI Taxonomy" id="1734106"/>
    <lineage>
        <taxon>Eukaryota</taxon>
        <taxon>Fungi</taxon>
        <taxon>Dikarya</taxon>
        <taxon>Basidiomycota</taxon>
        <taxon>Agaricomycotina</taxon>
        <taxon>Tremellomycetes</taxon>
        <taxon>Tremellales</taxon>
        <taxon>Cryptococcaceae</taxon>
        <taxon>Kwoniella</taxon>
    </lineage>
</organism>
<feature type="compositionally biased region" description="Basic and acidic residues" evidence="2">
    <location>
        <begin position="430"/>
        <end position="444"/>
    </location>
</feature>
<dbReference type="SMART" id="SM01388">
    <property type="entry name" value="Mob1_phocein"/>
    <property type="match status" value="1"/>
</dbReference>
<feature type="compositionally biased region" description="Basic and acidic residues" evidence="2">
    <location>
        <begin position="269"/>
        <end position="278"/>
    </location>
</feature>
<feature type="binding site" evidence="1">
    <location>
        <position position="187"/>
    </location>
    <ligand>
        <name>Zn(2+)</name>
        <dbReference type="ChEBI" id="CHEBI:29105"/>
    </ligand>
</feature>
<feature type="compositionally biased region" description="Basic and acidic residues" evidence="2">
    <location>
        <begin position="366"/>
        <end position="376"/>
    </location>
</feature>
<keyword evidence="1" id="KW-0862">Zinc</keyword>
<feature type="compositionally biased region" description="Acidic residues" evidence="2">
    <location>
        <begin position="473"/>
        <end position="490"/>
    </location>
</feature>